<keyword evidence="2" id="KW-0472">Membrane</keyword>
<evidence type="ECO:0000256" key="2">
    <source>
        <dbReference type="SAM" id="Phobius"/>
    </source>
</evidence>
<feature type="region of interest" description="Disordered" evidence="1">
    <location>
        <begin position="299"/>
        <end position="328"/>
    </location>
</feature>
<name>A0A438BXE7_VITVI</name>
<keyword evidence="2" id="KW-0812">Transmembrane</keyword>
<sequence length="430" mass="46794">MVLSAMVRIYSIRSFVLLFNGGEIFCVVMMTLGGGRAIITLRAADRDRGGGTWAMADCCDNVKDLLTSVNDLGKLRIGEARHVYSWGNPDGVNMDENVCHASSGDEVTSSGPCGAAHAKRSMDKLSVKEFRERFCIPNSVSIELTDGEVVSTENNEDHAIFFSKEHFNAGLRFPFRRYSRNFCTSARFPRRIFIRICLPDSTKGAARGHVLVKGIWAGLGTHPNRSFAPNRSLKVPGHNKKGKLVEWVEKASFNRLNRLFEIAAAERSCDTLLSAQNLRLVMKEPQLYVLNILPRRLPEEAPGGKRSAPSPVGTPAKKKKKVSSKGKEVKLPTLPKEFVIPPITYEKEVTIQEPENPLPPSISSGPGHVVGLNHSGPSLSAAARLALLAEEVTSINTPGSPHPDANVVEAVCADASPLMATPMEEMGAES</sequence>
<dbReference type="AlphaFoldDB" id="A0A438BXE7"/>
<dbReference type="Proteomes" id="UP000288805">
    <property type="component" value="Unassembled WGS sequence"/>
</dbReference>
<proteinExistence type="predicted"/>
<accession>A0A438BXE7</accession>
<comment type="caution">
    <text evidence="3">The sequence shown here is derived from an EMBL/GenBank/DDBJ whole genome shotgun (WGS) entry which is preliminary data.</text>
</comment>
<evidence type="ECO:0000313" key="3">
    <source>
        <dbReference type="EMBL" id="RVW15695.1"/>
    </source>
</evidence>
<reference evidence="3 4" key="1">
    <citation type="journal article" date="2018" name="PLoS Genet.">
        <title>Population sequencing reveals clonal diversity and ancestral inbreeding in the grapevine cultivar Chardonnay.</title>
        <authorList>
            <person name="Roach M.J."/>
            <person name="Johnson D.L."/>
            <person name="Bohlmann J."/>
            <person name="van Vuuren H.J."/>
            <person name="Jones S.J."/>
            <person name="Pretorius I.S."/>
            <person name="Schmidt S.A."/>
            <person name="Borneman A.R."/>
        </authorList>
    </citation>
    <scope>NUCLEOTIDE SEQUENCE [LARGE SCALE GENOMIC DNA]</scope>
    <source>
        <strain evidence="4">cv. Chardonnay</strain>
        <tissue evidence="3">Leaf</tissue>
    </source>
</reference>
<gene>
    <name evidence="3" type="ORF">CK203_075287</name>
</gene>
<evidence type="ECO:0000256" key="1">
    <source>
        <dbReference type="SAM" id="MobiDB-lite"/>
    </source>
</evidence>
<organism evidence="3 4">
    <name type="scientific">Vitis vinifera</name>
    <name type="common">Grape</name>
    <dbReference type="NCBI Taxonomy" id="29760"/>
    <lineage>
        <taxon>Eukaryota</taxon>
        <taxon>Viridiplantae</taxon>
        <taxon>Streptophyta</taxon>
        <taxon>Embryophyta</taxon>
        <taxon>Tracheophyta</taxon>
        <taxon>Spermatophyta</taxon>
        <taxon>Magnoliopsida</taxon>
        <taxon>eudicotyledons</taxon>
        <taxon>Gunneridae</taxon>
        <taxon>Pentapetalae</taxon>
        <taxon>rosids</taxon>
        <taxon>Vitales</taxon>
        <taxon>Vitaceae</taxon>
        <taxon>Viteae</taxon>
        <taxon>Vitis</taxon>
    </lineage>
</organism>
<dbReference type="EMBL" id="QGNW01002597">
    <property type="protein sequence ID" value="RVW15695.1"/>
    <property type="molecule type" value="Genomic_DNA"/>
</dbReference>
<keyword evidence="2" id="KW-1133">Transmembrane helix</keyword>
<feature type="transmembrane region" description="Helical" evidence="2">
    <location>
        <begin position="12"/>
        <end position="32"/>
    </location>
</feature>
<protein>
    <submittedName>
        <fullName evidence="3">Uncharacterized protein</fullName>
    </submittedName>
</protein>
<evidence type="ECO:0000313" key="4">
    <source>
        <dbReference type="Proteomes" id="UP000288805"/>
    </source>
</evidence>